<comment type="caution">
    <text evidence="2">The sequence shown here is derived from an EMBL/GenBank/DDBJ whole genome shotgun (WGS) entry which is preliminary data.</text>
</comment>
<feature type="region of interest" description="Disordered" evidence="1">
    <location>
        <begin position="71"/>
        <end position="92"/>
    </location>
</feature>
<reference evidence="2" key="1">
    <citation type="submission" date="2022-03" db="EMBL/GenBank/DDBJ databases">
        <authorList>
            <person name="Lindestad O."/>
        </authorList>
    </citation>
    <scope>NUCLEOTIDE SEQUENCE</scope>
</reference>
<dbReference type="AlphaFoldDB" id="A0A8S4QNF4"/>
<dbReference type="EMBL" id="CAKXAJ010007131">
    <property type="protein sequence ID" value="CAH2210296.1"/>
    <property type="molecule type" value="Genomic_DNA"/>
</dbReference>
<evidence type="ECO:0000313" key="3">
    <source>
        <dbReference type="Proteomes" id="UP000838756"/>
    </source>
</evidence>
<evidence type="ECO:0000256" key="1">
    <source>
        <dbReference type="SAM" id="MobiDB-lite"/>
    </source>
</evidence>
<name>A0A8S4QNF4_9NEOP</name>
<dbReference type="OrthoDB" id="10050074at2759"/>
<accession>A0A8S4QNF4</accession>
<organism evidence="2 3">
    <name type="scientific">Pararge aegeria aegeria</name>
    <dbReference type="NCBI Taxonomy" id="348720"/>
    <lineage>
        <taxon>Eukaryota</taxon>
        <taxon>Metazoa</taxon>
        <taxon>Ecdysozoa</taxon>
        <taxon>Arthropoda</taxon>
        <taxon>Hexapoda</taxon>
        <taxon>Insecta</taxon>
        <taxon>Pterygota</taxon>
        <taxon>Neoptera</taxon>
        <taxon>Endopterygota</taxon>
        <taxon>Lepidoptera</taxon>
        <taxon>Glossata</taxon>
        <taxon>Ditrysia</taxon>
        <taxon>Papilionoidea</taxon>
        <taxon>Nymphalidae</taxon>
        <taxon>Satyrinae</taxon>
        <taxon>Satyrini</taxon>
        <taxon>Parargina</taxon>
        <taxon>Pararge</taxon>
    </lineage>
</organism>
<keyword evidence="3" id="KW-1185">Reference proteome</keyword>
<evidence type="ECO:0000313" key="2">
    <source>
        <dbReference type="EMBL" id="CAH2210296.1"/>
    </source>
</evidence>
<sequence length="92" mass="10678">MFGVPNCRCGGERHWIQVEKTLKYRNHFSAVRQPNPLVVEASTYTPAPDVEPRRRRPKHVLYDHDHQIMCPKSTQTHNQHSVFTGEDEGLDV</sequence>
<proteinExistence type="predicted"/>
<dbReference type="Proteomes" id="UP000838756">
    <property type="component" value="Unassembled WGS sequence"/>
</dbReference>
<protein>
    <submittedName>
        <fullName evidence="2">Jg3074 protein</fullName>
    </submittedName>
</protein>
<feature type="compositionally biased region" description="Polar residues" evidence="1">
    <location>
        <begin position="72"/>
        <end position="82"/>
    </location>
</feature>
<gene>
    <name evidence="2" type="primary">jg3074</name>
    <name evidence="2" type="ORF">PAEG_LOCUS2206</name>
</gene>